<keyword evidence="13" id="KW-1185">Reference proteome</keyword>
<keyword evidence="6" id="KW-0010">Activator</keyword>
<dbReference type="PANTHER" id="PTHR13580">
    <property type="entry name" value="TGF-BETA INDUCED APOPTOSIS PROTEIN"/>
    <property type="match status" value="1"/>
</dbReference>
<dbReference type="GO" id="GO:0005634">
    <property type="term" value="C:nucleus"/>
    <property type="evidence" value="ECO:0007669"/>
    <property type="project" value="UniProtKB-SubCell"/>
</dbReference>
<comment type="subcellular location">
    <subcellularLocation>
        <location evidence="1">Nucleus</location>
    </subcellularLocation>
</comment>
<dbReference type="GO" id="GO:0000981">
    <property type="term" value="F:DNA-binding transcription factor activity, RNA polymerase II-specific"/>
    <property type="evidence" value="ECO:0007669"/>
    <property type="project" value="TreeGrafter"/>
</dbReference>
<dbReference type="InterPro" id="IPR031972">
    <property type="entry name" value="CSRNP_N"/>
</dbReference>
<dbReference type="Ensembl" id="ENSSRHT00000094047.1">
    <property type="protein sequence ID" value="ENSSRHP00000091569.1"/>
    <property type="gene ID" value="ENSSRHG00000045195.1"/>
</dbReference>
<name>A0A673MPD3_9TELE</name>
<protein>
    <submittedName>
        <fullName evidence="12">Cysteine-serine-rich nuclear protein 1a</fullName>
    </submittedName>
</protein>
<evidence type="ECO:0000256" key="10">
    <source>
        <dbReference type="SAM" id="MobiDB-lite"/>
    </source>
</evidence>
<evidence type="ECO:0000256" key="4">
    <source>
        <dbReference type="ARBA" id="ARBA00023015"/>
    </source>
</evidence>
<dbReference type="Pfam" id="PF16019">
    <property type="entry name" value="CSRNP_N"/>
    <property type="match status" value="1"/>
</dbReference>
<evidence type="ECO:0000256" key="1">
    <source>
        <dbReference type="ARBA" id="ARBA00004123"/>
    </source>
</evidence>
<evidence type="ECO:0000313" key="13">
    <source>
        <dbReference type="Proteomes" id="UP000472270"/>
    </source>
</evidence>
<evidence type="ECO:0000256" key="8">
    <source>
        <dbReference type="ARBA" id="ARBA00023242"/>
    </source>
</evidence>
<dbReference type="PRINTS" id="PR02031">
    <property type="entry name" value="CYSSERRICHNP"/>
</dbReference>
<comment type="similarity">
    <text evidence="2">Belongs to the AXUD1 family.</text>
</comment>
<dbReference type="Proteomes" id="UP000472270">
    <property type="component" value="Unassembled WGS sequence"/>
</dbReference>
<evidence type="ECO:0000256" key="9">
    <source>
        <dbReference type="SAM" id="Coils"/>
    </source>
</evidence>
<evidence type="ECO:0000256" key="6">
    <source>
        <dbReference type="ARBA" id="ARBA00023159"/>
    </source>
</evidence>
<reference evidence="12" key="1">
    <citation type="submission" date="2025-08" db="UniProtKB">
        <authorList>
            <consortium name="Ensembl"/>
        </authorList>
    </citation>
    <scope>IDENTIFICATION</scope>
</reference>
<keyword evidence="7" id="KW-0804">Transcription</keyword>
<accession>A0A673MPD3</accession>
<dbReference type="PANTHER" id="PTHR13580:SF10">
    <property type="entry name" value="CYSTEINE_SERINE-RICH NUCLEAR PROTEIN 1"/>
    <property type="match status" value="1"/>
</dbReference>
<keyword evidence="5" id="KW-0238">DNA-binding</keyword>
<proteinExistence type="inferred from homology"/>
<feature type="region of interest" description="Disordered" evidence="10">
    <location>
        <begin position="294"/>
        <end position="315"/>
    </location>
</feature>
<evidence type="ECO:0000259" key="11">
    <source>
        <dbReference type="Pfam" id="PF16019"/>
    </source>
</evidence>
<feature type="compositionally biased region" description="Basic and acidic residues" evidence="10">
    <location>
        <begin position="302"/>
        <end position="315"/>
    </location>
</feature>
<feature type="coiled-coil region" evidence="9">
    <location>
        <begin position="65"/>
        <end position="93"/>
    </location>
</feature>
<dbReference type="InterPro" id="IPR023260">
    <property type="entry name" value="Cys/Ser-rich_nuc_prot"/>
</dbReference>
<sequence>GSSVILRSVAYKTKDTQSKGSVRFGLVTVFLFQRCQGFSSVPSHGGCTLGMVRRHTARQQFTLAEHAEEQQRLRMERLREQHQEEKLEALRQKLIISGTLTASEAARLTVNDVPDEDTDLSSAKLKDMGSLRPCSSKQRRAFLRAAGVVRIDREEKRQLQELRRWREDSGCHCQGFCEPETCACSQAGIKCQMDRSNFPCGCSKECCGNPAGRIEFNSSRVRSHYIHTHMKLKLEKRLHDDNRLISTEQQSAARNRAITFPVENDSPSFPLSSEFCRQGDNSWSSDMIDASCSSSLSLDSETDGRPSSERSTLDMDGRGLTHILSFSDSDGEGCPYIKDYNLDQSSSIFFTDVLKTNEHCSFAIVKYE</sequence>
<keyword evidence="4" id="KW-0805">Transcription regulation</keyword>
<feature type="domain" description="Cysteine/serine-rich nuclear protein N-terminal" evidence="11">
    <location>
        <begin position="18"/>
        <end position="236"/>
    </location>
</feature>
<dbReference type="GO" id="GO:0043565">
    <property type="term" value="F:sequence-specific DNA binding"/>
    <property type="evidence" value="ECO:0007669"/>
    <property type="project" value="TreeGrafter"/>
</dbReference>
<evidence type="ECO:0000256" key="2">
    <source>
        <dbReference type="ARBA" id="ARBA00008548"/>
    </source>
</evidence>
<keyword evidence="3" id="KW-0053">Apoptosis</keyword>
<dbReference type="AlphaFoldDB" id="A0A673MPD3"/>
<keyword evidence="9" id="KW-0175">Coiled coil</keyword>
<evidence type="ECO:0000313" key="12">
    <source>
        <dbReference type="Ensembl" id="ENSSRHP00000091569.1"/>
    </source>
</evidence>
<reference evidence="12" key="2">
    <citation type="submission" date="2025-09" db="UniProtKB">
        <authorList>
            <consortium name="Ensembl"/>
        </authorList>
    </citation>
    <scope>IDENTIFICATION</scope>
</reference>
<evidence type="ECO:0000256" key="5">
    <source>
        <dbReference type="ARBA" id="ARBA00023125"/>
    </source>
</evidence>
<evidence type="ECO:0000256" key="7">
    <source>
        <dbReference type="ARBA" id="ARBA00023163"/>
    </source>
</evidence>
<organism evidence="12 13">
    <name type="scientific">Sinocyclocheilus rhinocerous</name>
    <dbReference type="NCBI Taxonomy" id="307959"/>
    <lineage>
        <taxon>Eukaryota</taxon>
        <taxon>Metazoa</taxon>
        <taxon>Chordata</taxon>
        <taxon>Craniata</taxon>
        <taxon>Vertebrata</taxon>
        <taxon>Euteleostomi</taxon>
        <taxon>Actinopterygii</taxon>
        <taxon>Neopterygii</taxon>
        <taxon>Teleostei</taxon>
        <taxon>Ostariophysi</taxon>
        <taxon>Cypriniformes</taxon>
        <taxon>Cyprinidae</taxon>
        <taxon>Cyprininae</taxon>
        <taxon>Sinocyclocheilus</taxon>
    </lineage>
</organism>
<keyword evidence="8" id="KW-0539">Nucleus</keyword>
<evidence type="ECO:0000256" key="3">
    <source>
        <dbReference type="ARBA" id="ARBA00022703"/>
    </source>
</evidence>
<dbReference type="GO" id="GO:0006915">
    <property type="term" value="P:apoptotic process"/>
    <property type="evidence" value="ECO:0007669"/>
    <property type="project" value="UniProtKB-KW"/>
</dbReference>